<gene>
    <name evidence="9" type="ORF">HMPREF9447_02887</name>
</gene>
<protein>
    <recommendedName>
        <fullName evidence="8">Polysaccharide chain length determinant N-terminal domain-containing protein</fullName>
    </recommendedName>
</protein>
<dbReference type="EMBL" id="ADLF01000011">
    <property type="protein sequence ID" value="EKU90052.1"/>
    <property type="molecule type" value="Genomic_DNA"/>
</dbReference>
<feature type="transmembrane region" description="Helical" evidence="7">
    <location>
        <begin position="357"/>
        <end position="378"/>
    </location>
</feature>
<dbReference type="AlphaFoldDB" id="K9EGI4"/>
<name>K9EGI4_9BACE</name>
<evidence type="ECO:0000256" key="2">
    <source>
        <dbReference type="ARBA" id="ARBA00022475"/>
    </source>
</evidence>
<evidence type="ECO:0000256" key="7">
    <source>
        <dbReference type="SAM" id="Phobius"/>
    </source>
</evidence>
<dbReference type="Pfam" id="PF02706">
    <property type="entry name" value="Wzz"/>
    <property type="match status" value="1"/>
</dbReference>
<evidence type="ECO:0000256" key="3">
    <source>
        <dbReference type="ARBA" id="ARBA00022692"/>
    </source>
</evidence>
<dbReference type="GO" id="GO:0005886">
    <property type="term" value="C:plasma membrane"/>
    <property type="evidence" value="ECO:0007669"/>
    <property type="project" value="UniProtKB-SubCell"/>
</dbReference>
<evidence type="ECO:0000313" key="9">
    <source>
        <dbReference type="EMBL" id="EKU90052.1"/>
    </source>
</evidence>
<feature type="transmembrane region" description="Helical" evidence="7">
    <location>
        <begin position="49"/>
        <end position="68"/>
    </location>
</feature>
<evidence type="ECO:0000259" key="8">
    <source>
        <dbReference type="Pfam" id="PF02706"/>
    </source>
</evidence>
<dbReference type="GO" id="GO:0004713">
    <property type="term" value="F:protein tyrosine kinase activity"/>
    <property type="evidence" value="ECO:0007669"/>
    <property type="project" value="TreeGrafter"/>
</dbReference>
<evidence type="ECO:0000256" key="5">
    <source>
        <dbReference type="ARBA" id="ARBA00023136"/>
    </source>
</evidence>
<dbReference type="PANTHER" id="PTHR32309">
    <property type="entry name" value="TYROSINE-PROTEIN KINASE"/>
    <property type="match status" value="1"/>
</dbReference>
<proteinExistence type="predicted"/>
<keyword evidence="4 7" id="KW-1133">Transmembrane helix</keyword>
<accession>K9EGI4</accession>
<dbReference type="PATRIC" id="fig|742727.4.peg.2955"/>
<comment type="caution">
    <text evidence="9">The sequence shown here is derived from an EMBL/GenBank/DDBJ whole genome shotgun (WGS) entry which is preliminary data.</text>
</comment>
<evidence type="ECO:0000313" key="10">
    <source>
        <dbReference type="Proteomes" id="UP000009872"/>
    </source>
</evidence>
<evidence type="ECO:0000256" key="4">
    <source>
        <dbReference type="ARBA" id="ARBA00022989"/>
    </source>
</evidence>
<dbReference type="PANTHER" id="PTHR32309:SF13">
    <property type="entry name" value="FERRIC ENTEROBACTIN TRANSPORT PROTEIN FEPE"/>
    <property type="match status" value="1"/>
</dbReference>
<keyword evidence="2" id="KW-1003">Cell membrane</keyword>
<dbReference type="HOGENOM" id="CLU_062217_1_0_10"/>
<dbReference type="Proteomes" id="UP000009872">
    <property type="component" value="Unassembled WGS sequence"/>
</dbReference>
<keyword evidence="6" id="KW-0175">Coiled coil</keyword>
<reference evidence="9 10" key="1">
    <citation type="submission" date="2012-09" db="EMBL/GenBank/DDBJ databases">
        <title>The Genome Sequence of Bacteroides oleiciplenus YIT 12058.</title>
        <authorList>
            <consortium name="The Broad Institute Genome Sequencing Platform"/>
            <person name="Earl A."/>
            <person name="Ward D."/>
            <person name="Feldgarden M."/>
            <person name="Gevers D."/>
            <person name="Morotomi M."/>
            <person name="Walker B."/>
            <person name="Young S.K."/>
            <person name="Zeng Q."/>
            <person name="Gargeya S."/>
            <person name="Fitzgerald M."/>
            <person name="Haas B."/>
            <person name="Abouelleil A."/>
            <person name="Alvarado L."/>
            <person name="Arachchi H.M."/>
            <person name="Berlin A.M."/>
            <person name="Chapman S.B."/>
            <person name="Goldberg J."/>
            <person name="Griggs A."/>
            <person name="Gujja S."/>
            <person name="Hansen M."/>
            <person name="Howarth C."/>
            <person name="Imamovic A."/>
            <person name="Larimer J."/>
            <person name="McCowen C."/>
            <person name="Montmayeur A."/>
            <person name="Murphy C."/>
            <person name="Neiman D."/>
            <person name="Pearson M."/>
            <person name="Priest M."/>
            <person name="Roberts A."/>
            <person name="Saif S."/>
            <person name="Shea T."/>
            <person name="Sisk P."/>
            <person name="Sykes S."/>
            <person name="Wortman J."/>
            <person name="Nusbaum C."/>
            <person name="Birren B."/>
        </authorList>
    </citation>
    <scope>NUCLEOTIDE SEQUENCE [LARGE SCALE GENOMIC DNA]</scope>
    <source>
        <strain evidence="9 10">YIT 12058</strain>
    </source>
</reference>
<keyword evidence="5 7" id="KW-0472">Membrane</keyword>
<evidence type="ECO:0000256" key="6">
    <source>
        <dbReference type="SAM" id="Coils"/>
    </source>
</evidence>
<dbReference type="eggNOG" id="COG3765">
    <property type="taxonomic scope" value="Bacteria"/>
</dbReference>
<dbReference type="STRING" id="742727.HMPREF9447_02887"/>
<sequence length="404" mass="45147">MVEIMKSWCDNYNLGASNITNEESVKQSVQEQEINLLELAKKLWNCRKLILTVCGIGIIVGMVIASGIPKEYTASTFIVPENSRRSTSSGISELSDMAGIDMNSSSTTERDAIFSLLYPDIIKSTPFLVQLFDVEVREQKDSTAIPLSQYLKERQKSPWWSAVTSAPSKLMGWGMSLLSEKPKTEEASRKIDIFRLTREEAGMAAAIASRIGIDINKNKNRRRTITLSVTMQDPLVATIVVDTVLAHLKEYVTAYRTGKARRILAYNEELRNKAQAEFRAAQEEYTQYADANRGLVGMASRAELARLQNEMKLALSAYNRTELQVQAAQAKVEKVIPVLAVIQPAIVPLAPSKPRKMIILLECVLLAGAGSVSWILFVKDFIRTMRQKSKDCKREKVSSQMTDD</sequence>
<dbReference type="InterPro" id="IPR003856">
    <property type="entry name" value="LPS_length_determ_N"/>
</dbReference>
<feature type="coiled-coil region" evidence="6">
    <location>
        <begin position="271"/>
        <end position="324"/>
    </location>
</feature>
<keyword evidence="10" id="KW-1185">Reference proteome</keyword>
<keyword evidence="3 7" id="KW-0812">Transmembrane</keyword>
<organism evidence="9 10">
    <name type="scientific">Bacteroides oleiciplenus YIT 12058</name>
    <dbReference type="NCBI Taxonomy" id="742727"/>
    <lineage>
        <taxon>Bacteria</taxon>
        <taxon>Pseudomonadati</taxon>
        <taxon>Bacteroidota</taxon>
        <taxon>Bacteroidia</taxon>
        <taxon>Bacteroidales</taxon>
        <taxon>Bacteroidaceae</taxon>
        <taxon>Bacteroides</taxon>
    </lineage>
</organism>
<dbReference type="InterPro" id="IPR050445">
    <property type="entry name" value="Bact_polysacc_biosynth/exp"/>
</dbReference>
<evidence type="ECO:0000256" key="1">
    <source>
        <dbReference type="ARBA" id="ARBA00004651"/>
    </source>
</evidence>
<feature type="domain" description="Polysaccharide chain length determinant N-terminal" evidence="8">
    <location>
        <begin position="32"/>
        <end position="124"/>
    </location>
</feature>
<comment type="subcellular location">
    <subcellularLocation>
        <location evidence="1">Cell membrane</location>
        <topology evidence="1">Multi-pass membrane protein</topology>
    </subcellularLocation>
</comment>